<organism evidence="1 2">
    <name type="scientific">Candidatus Magnetominusculus xianensis</name>
    <dbReference type="NCBI Taxonomy" id="1748249"/>
    <lineage>
        <taxon>Bacteria</taxon>
        <taxon>Pseudomonadati</taxon>
        <taxon>Nitrospirota</taxon>
        <taxon>Nitrospiria</taxon>
        <taxon>Nitrospirales</taxon>
        <taxon>Nitrospiraceae</taxon>
        <taxon>Candidatus Magnetominusculus</taxon>
    </lineage>
</organism>
<evidence type="ECO:0000313" key="2">
    <source>
        <dbReference type="Proteomes" id="UP000060487"/>
    </source>
</evidence>
<keyword evidence="2" id="KW-1185">Reference proteome</keyword>
<reference evidence="1 2" key="1">
    <citation type="submission" date="2015-11" db="EMBL/GenBank/DDBJ databases">
        <authorList>
            <person name="Lin W."/>
        </authorList>
    </citation>
    <scope>NUCLEOTIDE SEQUENCE [LARGE SCALE GENOMIC DNA]</scope>
    <source>
        <strain evidence="1 2">HCH-1</strain>
    </source>
</reference>
<gene>
    <name evidence="1" type="ORF">ASN18_0505</name>
</gene>
<evidence type="ECO:0008006" key="3">
    <source>
        <dbReference type="Google" id="ProtNLM"/>
    </source>
</evidence>
<dbReference type="EMBL" id="LNQR01000021">
    <property type="protein sequence ID" value="KWT92674.1"/>
    <property type="molecule type" value="Genomic_DNA"/>
</dbReference>
<proteinExistence type="predicted"/>
<name>A0ABR5SJJ3_9BACT</name>
<accession>A0ABR5SJJ3</accession>
<protein>
    <recommendedName>
        <fullName evidence="3">Secreted protein</fullName>
    </recommendedName>
</protein>
<dbReference type="Proteomes" id="UP000060487">
    <property type="component" value="Unassembled WGS sequence"/>
</dbReference>
<evidence type="ECO:0000313" key="1">
    <source>
        <dbReference type="EMBL" id="KWT92674.1"/>
    </source>
</evidence>
<sequence length="159" mass="18732">MTLIIDNKLVILVMLLVVTFTDVAVAADCEYIYFYASIKNRENYKTEQVRGMIMTVYNASIYDLPNLPSSWVYKITKTKYYNRMISHLSAVAKSDRHILKYRDLENFVILRQPKTDKIHIKLTVLEMTEKTTTRVKAFETENFTVQMVDKCLPKKPRRH</sequence>
<comment type="caution">
    <text evidence="1">The sequence shown here is derived from an EMBL/GenBank/DDBJ whole genome shotgun (WGS) entry which is preliminary data.</text>
</comment>